<comment type="caution">
    <text evidence="1">The sequence shown here is derived from an EMBL/GenBank/DDBJ whole genome shotgun (WGS) entry which is preliminary data.</text>
</comment>
<name>A0ABV7NFV3_9SPHN</name>
<keyword evidence="2" id="KW-1185">Reference proteome</keyword>
<evidence type="ECO:0000313" key="2">
    <source>
        <dbReference type="Proteomes" id="UP001595681"/>
    </source>
</evidence>
<proteinExistence type="predicted"/>
<sequence>MTHSTLSADIHSEIAALRSDLAKVEAAIPAIGKAASAKAKEIAAAIDDAQERYAAALADEVTAARDKRLASFTDISVTYPDDPERNLLRMNFTISYTKRAYDPVTKTTAPKVTKVDGFRRLPDDAMEYLLTRPEVIPDRIMALAPGHPVAALSRYFLAVKRGYVRAEAA</sequence>
<evidence type="ECO:0000313" key="1">
    <source>
        <dbReference type="EMBL" id="MFC3441880.1"/>
    </source>
</evidence>
<organism evidence="1 2">
    <name type="scientific">Sphingobium rhizovicinum</name>
    <dbReference type="NCBI Taxonomy" id="432308"/>
    <lineage>
        <taxon>Bacteria</taxon>
        <taxon>Pseudomonadati</taxon>
        <taxon>Pseudomonadota</taxon>
        <taxon>Alphaproteobacteria</taxon>
        <taxon>Sphingomonadales</taxon>
        <taxon>Sphingomonadaceae</taxon>
        <taxon>Sphingobium</taxon>
    </lineage>
</organism>
<accession>A0ABV7NFV3</accession>
<dbReference type="EMBL" id="JBHRVU010000004">
    <property type="protein sequence ID" value="MFC3441880.1"/>
    <property type="molecule type" value="Genomic_DNA"/>
</dbReference>
<dbReference type="RefSeq" id="WP_380795873.1">
    <property type="nucleotide sequence ID" value="NZ_JBHRVU010000004.1"/>
</dbReference>
<dbReference type="Proteomes" id="UP001595681">
    <property type="component" value="Unassembled WGS sequence"/>
</dbReference>
<gene>
    <name evidence="1" type="ORF">ACFOKF_11940</name>
</gene>
<protein>
    <submittedName>
        <fullName evidence="1">Uncharacterized protein</fullName>
    </submittedName>
</protein>
<reference evidence="2" key="1">
    <citation type="journal article" date="2019" name="Int. J. Syst. Evol. Microbiol.">
        <title>The Global Catalogue of Microorganisms (GCM) 10K type strain sequencing project: providing services to taxonomists for standard genome sequencing and annotation.</title>
        <authorList>
            <consortium name="The Broad Institute Genomics Platform"/>
            <consortium name="The Broad Institute Genome Sequencing Center for Infectious Disease"/>
            <person name="Wu L."/>
            <person name="Ma J."/>
        </authorList>
    </citation>
    <scope>NUCLEOTIDE SEQUENCE [LARGE SCALE GENOMIC DNA]</scope>
    <source>
        <strain evidence="2">CCM 7491</strain>
    </source>
</reference>